<keyword evidence="1 6" id="KW-0963">Cytoplasm</keyword>
<dbReference type="CDD" id="cd01878">
    <property type="entry name" value="HflX"/>
    <property type="match status" value="1"/>
</dbReference>
<protein>
    <recommendedName>
        <fullName evidence="6">GTPase HflX</fullName>
    </recommendedName>
    <alternativeName>
        <fullName evidence="6">GTP-binding protein HflX</fullName>
    </alternativeName>
</protein>
<accession>A0A5R8QDV2</accession>
<evidence type="ECO:0000256" key="1">
    <source>
        <dbReference type="ARBA" id="ARBA00022490"/>
    </source>
</evidence>
<feature type="binding site" evidence="7">
    <location>
        <begin position="201"/>
        <end position="208"/>
    </location>
    <ligand>
        <name>GTP</name>
        <dbReference type="ChEBI" id="CHEBI:37565"/>
    </ligand>
</feature>
<dbReference type="PANTHER" id="PTHR10229">
    <property type="entry name" value="GTP-BINDING PROTEIN HFLX"/>
    <property type="match status" value="1"/>
</dbReference>
<evidence type="ECO:0000256" key="5">
    <source>
        <dbReference type="ARBA" id="ARBA00023134"/>
    </source>
</evidence>
<organism evidence="11 12">
    <name type="scientific">Culicoidibacter larvae</name>
    <dbReference type="NCBI Taxonomy" id="2579976"/>
    <lineage>
        <taxon>Bacteria</taxon>
        <taxon>Bacillati</taxon>
        <taxon>Bacillota</taxon>
        <taxon>Culicoidibacteria</taxon>
        <taxon>Culicoidibacterales</taxon>
        <taxon>Culicoidibacteraceae</taxon>
        <taxon>Culicoidibacter</taxon>
    </lineage>
</organism>
<keyword evidence="12" id="KW-1185">Reference proteome</keyword>
<dbReference type="GO" id="GO:0003924">
    <property type="term" value="F:GTPase activity"/>
    <property type="evidence" value="ECO:0007669"/>
    <property type="project" value="UniProtKB-UniRule"/>
</dbReference>
<dbReference type="PRINTS" id="PR00326">
    <property type="entry name" value="GTP1OBG"/>
</dbReference>
<dbReference type="Pfam" id="PF13167">
    <property type="entry name" value="GTP-bdg_N"/>
    <property type="match status" value="1"/>
</dbReference>
<dbReference type="Gene3D" id="3.40.50.300">
    <property type="entry name" value="P-loop containing nucleotide triphosphate hydrolases"/>
    <property type="match status" value="1"/>
</dbReference>
<comment type="subcellular location">
    <subcellularLocation>
        <location evidence="6">Cytoplasm</location>
    </subcellularLocation>
    <text evidence="6">May associate with membranes.</text>
</comment>
<feature type="binding site" evidence="7">
    <location>
        <begin position="320"/>
        <end position="323"/>
    </location>
    <ligand>
        <name>GTP</name>
        <dbReference type="ChEBI" id="CHEBI:37565"/>
    </ligand>
</feature>
<dbReference type="AlphaFoldDB" id="A0A5R8QDV2"/>
<sequence>MEQKAIIVGVQLDNNTEFYYSMEELANLADACDIAVVGELTQKLDRIHPTHYFGAGKVEELRLVIDQNDANLVICNDELSPSQLRNLERELEVKIVDRTILILDIFGARAKTKEAQLQVEVAELQYMLPRLVGLRASLGRQGGGVGLANRGSGEKKIELDRRRIEDKIALLNRELEHIVNHRHTQRKQRKKNELPIVSIVGYTNAGKSTLMNAAVDRFSEDKKHVFEKDMLFATLDTSVRKISFTDNKTFLLSDTVGFVSKLPHHLVRAFRSTLEEVIEADLLLHVVDFSQPEYLQMIDITNQVLGELGADNIPTIYVYNKCDLVQSEIPRIEGNNIYLSAKSQIGIEELMDMIRKEIFKDYRQVRFQIPFSEGQIVSYFNDHAHVISTEYNANGSEILVECKLSDIEKYKEYLL</sequence>
<keyword evidence="4 8" id="KW-0460">Magnesium</keyword>
<evidence type="ECO:0000256" key="7">
    <source>
        <dbReference type="PIRSR" id="PIRSR006809-1"/>
    </source>
</evidence>
<evidence type="ECO:0000259" key="10">
    <source>
        <dbReference type="PROSITE" id="PS51705"/>
    </source>
</evidence>
<reference evidence="11 12" key="1">
    <citation type="submission" date="2019-05" db="EMBL/GenBank/DDBJ databases">
        <title>Culicoidintestinum kansasii gen. nov., sp. nov. from the gastrointestinal tract of the biting midge, Culicoides sonorensis.</title>
        <authorList>
            <person name="Neupane S."/>
            <person name="Ghosh A."/>
            <person name="Gunther S."/>
            <person name="Martin K."/>
            <person name="Zurek L."/>
        </authorList>
    </citation>
    <scope>NUCLEOTIDE SEQUENCE [LARGE SCALE GENOMIC DNA]</scope>
    <source>
        <strain evidence="11 12">CS-1</strain>
    </source>
</reference>
<dbReference type="Gene3D" id="6.10.250.2860">
    <property type="match status" value="1"/>
</dbReference>
<dbReference type="PANTHER" id="PTHR10229:SF4">
    <property type="entry name" value="GTPASE HFLX"/>
    <property type="match status" value="1"/>
</dbReference>
<dbReference type="InterPro" id="IPR042108">
    <property type="entry name" value="GTPase_HflX_N_sf"/>
</dbReference>
<evidence type="ECO:0000313" key="12">
    <source>
        <dbReference type="Proteomes" id="UP000306912"/>
    </source>
</evidence>
<keyword evidence="5 6" id="KW-0342">GTP-binding</keyword>
<keyword evidence="3 6" id="KW-0547">Nucleotide-binding</keyword>
<dbReference type="InterPro" id="IPR025121">
    <property type="entry name" value="GTPase_HflX_N"/>
</dbReference>
<dbReference type="FunCoup" id="A0A5R8QDV2">
    <property type="interactions" value="312"/>
</dbReference>
<comment type="subunit">
    <text evidence="6">Monomer. Associates with the 50S ribosomal subunit.</text>
</comment>
<dbReference type="SUPFAM" id="SSF52540">
    <property type="entry name" value="P-loop containing nucleoside triphosphate hydrolases"/>
    <property type="match status" value="1"/>
</dbReference>
<name>A0A5R8QDV2_9FIRM</name>
<feature type="binding site" evidence="7">
    <location>
        <begin position="254"/>
        <end position="257"/>
    </location>
    <ligand>
        <name>GTP</name>
        <dbReference type="ChEBI" id="CHEBI:37565"/>
    </ligand>
</feature>
<evidence type="ECO:0000256" key="9">
    <source>
        <dbReference type="SAM" id="Coils"/>
    </source>
</evidence>
<feature type="binding site" evidence="7">
    <location>
        <begin position="232"/>
        <end position="236"/>
    </location>
    <ligand>
        <name>GTP</name>
        <dbReference type="ChEBI" id="CHEBI:37565"/>
    </ligand>
</feature>
<dbReference type="EMBL" id="VBWP01000003">
    <property type="protein sequence ID" value="TLG75374.1"/>
    <property type="molecule type" value="Genomic_DNA"/>
</dbReference>
<evidence type="ECO:0000313" key="11">
    <source>
        <dbReference type="EMBL" id="TLG75374.1"/>
    </source>
</evidence>
<dbReference type="NCBIfam" id="TIGR03156">
    <property type="entry name" value="GTP_HflX"/>
    <property type="match status" value="1"/>
</dbReference>
<feature type="binding site" evidence="8">
    <location>
        <position position="208"/>
    </location>
    <ligand>
        <name>Mg(2+)</name>
        <dbReference type="ChEBI" id="CHEBI:18420"/>
    </ligand>
</feature>
<comment type="caution">
    <text evidence="11">The sequence shown here is derived from an EMBL/GenBank/DDBJ whole genome shotgun (WGS) entry which is preliminary data.</text>
</comment>
<feature type="coiled-coil region" evidence="9">
    <location>
        <begin position="154"/>
        <end position="181"/>
    </location>
</feature>
<proteinExistence type="inferred from homology"/>
<evidence type="ECO:0000256" key="8">
    <source>
        <dbReference type="PIRSR" id="PIRSR006809-2"/>
    </source>
</evidence>
<dbReference type="FunFam" id="3.40.50.300:FF:001198">
    <property type="entry name" value="GTPase HflX"/>
    <property type="match status" value="1"/>
</dbReference>
<dbReference type="Proteomes" id="UP000306912">
    <property type="component" value="Unassembled WGS sequence"/>
</dbReference>
<feature type="domain" description="Hflx-type G" evidence="10">
    <location>
        <begin position="195"/>
        <end position="362"/>
    </location>
</feature>
<dbReference type="GO" id="GO:0046872">
    <property type="term" value="F:metal ion binding"/>
    <property type="evidence" value="ECO:0007669"/>
    <property type="project" value="UniProtKB-KW"/>
</dbReference>
<dbReference type="InterPro" id="IPR027417">
    <property type="entry name" value="P-loop_NTPase"/>
</dbReference>
<dbReference type="Pfam" id="PF16360">
    <property type="entry name" value="GTP-bdg_M"/>
    <property type="match status" value="1"/>
</dbReference>
<feature type="binding site" evidence="8">
    <location>
        <position position="234"/>
    </location>
    <ligand>
        <name>Mg(2+)</name>
        <dbReference type="ChEBI" id="CHEBI:18420"/>
    </ligand>
</feature>
<dbReference type="InterPro" id="IPR032305">
    <property type="entry name" value="GTP-bd_M"/>
</dbReference>
<dbReference type="RefSeq" id="WP_138190581.1">
    <property type="nucleotide sequence ID" value="NZ_VBWP01000003.1"/>
</dbReference>
<keyword evidence="2 8" id="KW-0479">Metal-binding</keyword>
<dbReference type="InterPro" id="IPR006073">
    <property type="entry name" value="GTP-bd"/>
</dbReference>
<gene>
    <name evidence="6 11" type="primary">hflX</name>
    <name evidence="11" type="ORF">FEZ08_04815</name>
</gene>
<dbReference type="PROSITE" id="PS51705">
    <property type="entry name" value="G_HFLX"/>
    <property type="match status" value="1"/>
</dbReference>
<dbReference type="InterPro" id="IPR030394">
    <property type="entry name" value="G_HFLX_dom"/>
</dbReference>
<dbReference type="HAMAP" id="MF_00900">
    <property type="entry name" value="GTPase_HflX"/>
    <property type="match status" value="1"/>
</dbReference>
<comment type="similarity">
    <text evidence="6">Belongs to the TRAFAC class OBG-HflX-like GTPase superfamily. HflX GTPase family.</text>
</comment>
<dbReference type="GO" id="GO:0005525">
    <property type="term" value="F:GTP binding"/>
    <property type="evidence" value="ECO:0007669"/>
    <property type="project" value="UniProtKB-UniRule"/>
</dbReference>
<evidence type="ECO:0000256" key="4">
    <source>
        <dbReference type="ARBA" id="ARBA00022842"/>
    </source>
</evidence>
<dbReference type="Pfam" id="PF01926">
    <property type="entry name" value="MMR_HSR1"/>
    <property type="match status" value="1"/>
</dbReference>
<evidence type="ECO:0000256" key="2">
    <source>
        <dbReference type="ARBA" id="ARBA00022723"/>
    </source>
</evidence>
<evidence type="ECO:0000256" key="3">
    <source>
        <dbReference type="ARBA" id="ARBA00022741"/>
    </source>
</evidence>
<dbReference type="InParanoid" id="A0A5R8QDV2"/>
<dbReference type="Gene3D" id="3.40.50.11060">
    <property type="entry name" value="GTPase HflX, N-terminal domain"/>
    <property type="match status" value="1"/>
</dbReference>
<dbReference type="InterPro" id="IPR016496">
    <property type="entry name" value="GTPase_HflX"/>
</dbReference>
<comment type="cofactor">
    <cofactor evidence="8">
        <name>Mg(2+)</name>
        <dbReference type="ChEBI" id="CHEBI:18420"/>
    </cofactor>
</comment>
<keyword evidence="9" id="KW-0175">Coiled coil</keyword>
<dbReference type="GO" id="GO:0043022">
    <property type="term" value="F:ribosome binding"/>
    <property type="evidence" value="ECO:0007669"/>
    <property type="project" value="TreeGrafter"/>
</dbReference>
<dbReference type="PIRSF" id="PIRSF006809">
    <property type="entry name" value="GTP-binding_hflX_prd"/>
    <property type="match status" value="1"/>
</dbReference>
<evidence type="ECO:0000256" key="6">
    <source>
        <dbReference type="HAMAP-Rule" id="MF_00900"/>
    </source>
</evidence>
<dbReference type="GO" id="GO:0005737">
    <property type="term" value="C:cytoplasm"/>
    <property type="evidence" value="ECO:0007669"/>
    <property type="project" value="UniProtKB-SubCell"/>
</dbReference>
<comment type="function">
    <text evidence="6">GTPase that associates with the 50S ribosomal subunit and may have a role during protein synthesis or ribosome biogenesis.</text>
</comment>
<dbReference type="OrthoDB" id="9812272at2"/>
<feature type="binding site" evidence="7">
    <location>
        <begin position="340"/>
        <end position="342"/>
    </location>
    <ligand>
        <name>GTP</name>
        <dbReference type="ChEBI" id="CHEBI:37565"/>
    </ligand>
</feature>
<dbReference type="FunFam" id="3.40.50.11060:FF:000001">
    <property type="entry name" value="GTPase HflX"/>
    <property type="match status" value="1"/>
</dbReference>